<dbReference type="EMBL" id="CP076643">
    <property type="protein sequence ID" value="QXO19281.1"/>
    <property type="molecule type" value="Genomic_DNA"/>
</dbReference>
<dbReference type="InterPro" id="IPR052563">
    <property type="entry name" value="FliK"/>
</dbReference>
<feature type="domain" description="Flagellar hook-length control protein-like C-terminal" evidence="2">
    <location>
        <begin position="147"/>
        <end position="229"/>
    </location>
</feature>
<keyword evidence="3" id="KW-0966">Cell projection</keyword>
<sequence length="267" mass="28174">MSDLMQQFFAAVAMPSDKPVMTAQALSAGALPNNAGFESAMSISNSASSLNQNTTGSAAQVSALSSQLLPGLTGDQDMPLHKTASLSLDNVQPVPSATGVTTATTTALSSVLTGSTASSNGGAEWASVRIDTQAGKWGEQMLQVLQDRVTLQAQQNLQEAKIRLDPPDLGKLDLTVRVEGDRLSVQIHANSAATREALMQVSDRLRAELQNQNFVHVDVNVGSERGGQPQHQSDAQEDNTTTVFAARNSDSSTPNLSMSEHWLSTQA</sequence>
<protein>
    <submittedName>
        <fullName evidence="3">Flagellar hook-length control protein FliK</fullName>
    </submittedName>
</protein>
<dbReference type="InterPro" id="IPR021136">
    <property type="entry name" value="Flagellar_hook_control-like_C"/>
</dbReference>
<proteinExistence type="predicted"/>
<evidence type="ECO:0000313" key="3">
    <source>
        <dbReference type="EMBL" id="QXO19281.1"/>
    </source>
</evidence>
<evidence type="ECO:0000259" key="2">
    <source>
        <dbReference type="Pfam" id="PF02120"/>
    </source>
</evidence>
<reference evidence="3" key="1">
    <citation type="submission" date="2021-06" db="EMBL/GenBank/DDBJ databases">
        <title>Vibrio nov. sp., novel gut bacterium isolated from Yellow Sea oyster.</title>
        <authorList>
            <person name="Muhammad N."/>
            <person name="Nguyen T.H."/>
            <person name="Lee Y.-J."/>
            <person name="Ko J."/>
            <person name="Kim S.-G."/>
        </authorList>
    </citation>
    <scope>NUCLEOTIDE SEQUENCE</scope>
    <source>
        <strain evidence="3">OG9-811</strain>
    </source>
</reference>
<keyword evidence="3" id="KW-0969">Cilium</keyword>
<dbReference type="Pfam" id="PF02120">
    <property type="entry name" value="Flg_hook"/>
    <property type="match status" value="1"/>
</dbReference>
<dbReference type="PANTHER" id="PTHR37533:SF2">
    <property type="entry name" value="FLAGELLAR HOOK-LENGTH CONTROL PROTEIN"/>
    <property type="match status" value="1"/>
</dbReference>
<keyword evidence="3" id="KW-0282">Flagellum</keyword>
<organism evidence="3 4">
    <name type="scientific">Vibrio ostreae</name>
    <dbReference type="NCBI Taxonomy" id="2841925"/>
    <lineage>
        <taxon>Bacteria</taxon>
        <taxon>Pseudomonadati</taxon>
        <taxon>Pseudomonadota</taxon>
        <taxon>Gammaproteobacteria</taxon>
        <taxon>Vibrionales</taxon>
        <taxon>Vibrionaceae</taxon>
        <taxon>Vibrio</taxon>
    </lineage>
</organism>
<evidence type="ECO:0000256" key="1">
    <source>
        <dbReference type="SAM" id="MobiDB-lite"/>
    </source>
</evidence>
<feature type="region of interest" description="Disordered" evidence="1">
    <location>
        <begin position="221"/>
        <end position="267"/>
    </location>
</feature>
<feature type="compositionally biased region" description="Polar residues" evidence="1">
    <location>
        <begin position="229"/>
        <end position="267"/>
    </location>
</feature>
<evidence type="ECO:0000313" key="4">
    <source>
        <dbReference type="Proteomes" id="UP000694232"/>
    </source>
</evidence>
<accession>A0A975UDW1</accession>
<keyword evidence="4" id="KW-1185">Reference proteome</keyword>
<dbReference type="Proteomes" id="UP000694232">
    <property type="component" value="Chromosome 1"/>
</dbReference>
<gene>
    <name evidence="3" type="ORF">KNV97_08380</name>
</gene>
<dbReference type="PANTHER" id="PTHR37533">
    <property type="entry name" value="FLAGELLAR HOOK-LENGTH CONTROL PROTEIN"/>
    <property type="match status" value="1"/>
</dbReference>
<dbReference type="AlphaFoldDB" id="A0A975UDW1"/>
<name>A0A975UDW1_9VIBR</name>
<dbReference type="CDD" id="cd17470">
    <property type="entry name" value="T3SS_Flik_C"/>
    <property type="match status" value="1"/>
</dbReference>
<dbReference type="KEGG" id="vos:KNV97_08380"/>